<reference evidence="1" key="1">
    <citation type="submission" date="2020-03" db="EMBL/GenBank/DDBJ databases">
        <title>The deep terrestrial virosphere.</title>
        <authorList>
            <person name="Holmfeldt K."/>
            <person name="Nilsson E."/>
            <person name="Simone D."/>
            <person name="Lopez-Fernandez M."/>
            <person name="Wu X."/>
            <person name="de Brujin I."/>
            <person name="Lundin D."/>
            <person name="Andersson A."/>
            <person name="Bertilsson S."/>
            <person name="Dopson M."/>
        </authorList>
    </citation>
    <scope>NUCLEOTIDE SEQUENCE</scope>
    <source>
        <strain evidence="1">MM415B05140</strain>
    </source>
</reference>
<organism evidence="1">
    <name type="scientific">viral metagenome</name>
    <dbReference type="NCBI Taxonomy" id="1070528"/>
    <lineage>
        <taxon>unclassified sequences</taxon>
        <taxon>metagenomes</taxon>
        <taxon>organismal metagenomes</taxon>
    </lineage>
</organism>
<sequence>MFAIGNDELEKCGKLGKSIQCKMCGKKHHVRYGEEVLRDGTRKPSKMLAFYKCKGITYLAGINGKAIGGKT</sequence>
<dbReference type="AlphaFoldDB" id="A0A6M3LKK7"/>
<evidence type="ECO:0000313" key="1">
    <source>
        <dbReference type="EMBL" id="QJA95846.1"/>
    </source>
</evidence>
<protein>
    <submittedName>
        <fullName evidence="1">Uncharacterized protein</fullName>
    </submittedName>
</protein>
<proteinExistence type="predicted"/>
<name>A0A6M3LKK7_9ZZZZ</name>
<dbReference type="EMBL" id="MT143349">
    <property type="protein sequence ID" value="QJA95846.1"/>
    <property type="molecule type" value="Genomic_DNA"/>
</dbReference>
<accession>A0A6M3LKK7</accession>
<gene>
    <name evidence="1" type="ORF">MM415B05140_0005</name>
</gene>